<sequence>MSQRLLIVEDSKPIATVIKQIARSLKFDVVIATDLAQVENILSTDADFFAATIDYALPDALDGEAIACVLSHGIPSIVMTGKMDDETRQKILSQPVIDYIPKENSQAFLYLKRVLHWQQTNNQNTILVVDDSSSARNHVVELLKRRNFNVITANNGVQALEKLAQHKNIKMIITDLEMPVMDGIELTNEVRRIYTREQLAVIGISGANNGIHSARFIKNGADDFLRKPFCPEEFYCRITQNIESLNNIAKIQHAANTDYLTDLANRRAFFRNAETRIKEYTNKNVPYCLAMIDIDFFKKVNDTYGHDMGDQVLKVIALYMRKHFGSGLTARLGGEEFAVLLHGLDADNLYTKLDDFRREIAVSSIPLGETSISITLSLGVIFDSQDEFSKQMNQADNALYAAKENGRNQIVVFGADLED</sequence>
<dbReference type="Proteomes" id="UP000029843">
    <property type="component" value="Unassembled WGS sequence"/>
</dbReference>
<evidence type="ECO:0000259" key="5">
    <source>
        <dbReference type="PROSITE" id="PS50110"/>
    </source>
</evidence>
<evidence type="ECO:0000256" key="2">
    <source>
        <dbReference type="ARBA" id="ARBA00012528"/>
    </source>
</evidence>
<feature type="modified residue" description="4-aspartylphosphate" evidence="4">
    <location>
        <position position="175"/>
    </location>
</feature>
<dbReference type="SMART" id="SM00267">
    <property type="entry name" value="GGDEF"/>
    <property type="match status" value="1"/>
</dbReference>
<dbReference type="RefSeq" id="WP_033093552.1">
    <property type="nucleotide sequence ID" value="NZ_JQED01000017.1"/>
</dbReference>
<proteinExistence type="predicted"/>
<gene>
    <name evidence="7" type="ORF">ND2E_2770</name>
</gene>
<keyword evidence="4" id="KW-0597">Phosphoprotein</keyword>
<feature type="domain" description="GGDEF" evidence="6">
    <location>
        <begin position="285"/>
        <end position="415"/>
    </location>
</feature>
<organism evidence="7 8">
    <name type="scientific">Colwellia psychrerythraea</name>
    <name type="common">Vibrio psychroerythus</name>
    <dbReference type="NCBI Taxonomy" id="28229"/>
    <lineage>
        <taxon>Bacteria</taxon>
        <taxon>Pseudomonadati</taxon>
        <taxon>Pseudomonadota</taxon>
        <taxon>Gammaproteobacteria</taxon>
        <taxon>Alteromonadales</taxon>
        <taxon>Colwelliaceae</taxon>
        <taxon>Colwellia</taxon>
    </lineage>
</organism>
<comment type="caution">
    <text evidence="7">The sequence shown here is derived from an EMBL/GenBank/DDBJ whole genome shotgun (WGS) entry which is preliminary data.</text>
</comment>
<evidence type="ECO:0000259" key="6">
    <source>
        <dbReference type="PROSITE" id="PS50887"/>
    </source>
</evidence>
<evidence type="ECO:0000256" key="4">
    <source>
        <dbReference type="PROSITE-ProRule" id="PRU00169"/>
    </source>
</evidence>
<dbReference type="InterPro" id="IPR050469">
    <property type="entry name" value="Diguanylate_Cyclase"/>
</dbReference>
<dbReference type="CDD" id="cd17544">
    <property type="entry name" value="REC_2_GGDEF"/>
    <property type="match status" value="1"/>
</dbReference>
<evidence type="ECO:0000313" key="8">
    <source>
        <dbReference type="Proteomes" id="UP000029843"/>
    </source>
</evidence>
<dbReference type="GO" id="GO:0043709">
    <property type="term" value="P:cell adhesion involved in single-species biofilm formation"/>
    <property type="evidence" value="ECO:0007669"/>
    <property type="project" value="TreeGrafter"/>
</dbReference>
<name>A0A099KRL4_COLPS</name>
<dbReference type="GO" id="GO:0052621">
    <property type="term" value="F:diguanylate cyclase activity"/>
    <property type="evidence" value="ECO:0007669"/>
    <property type="project" value="UniProtKB-EC"/>
</dbReference>
<accession>A0A099KRL4</accession>
<reference evidence="7 8" key="1">
    <citation type="submission" date="2014-08" db="EMBL/GenBank/DDBJ databases">
        <title>Genomic and Phenotypic Diversity of Colwellia psychrerythraea strains from Disparate Marine Basins.</title>
        <authorList>
            <person name="Techtmann S.M."/>
            <person name="Stelling S.C."/>
            <person name="Utturkar S.M."/>
            <person name="Alshibli N."/>
            <person name="Harris A."/>
            <person name="Brown S.D."/>
            <person name="Hazen T.C."/>
        </authorList>
    </citation>
    <scope>NUCLEOTIDE SEQUENCE [LARGE SCALE GENOMIC DNA]</scope>
    <source>
        <strain evidence="7 8">ND2E</strain>
    </source>
</reference>
<dbReference type="PROSITE" id="PS50887">
    <property type="entry name" value="GGDEF"/>
    <property type="match status" value="1"/>
</dbReference>
<dbReference type="InterPro" id="IPR043128">
    <property type="entry name" value="Rev_trsase/Diguanyl_cyclase"/>
</dbReference>
<dbReference type="InterPro" id="IPR029787">
    <property type="entry name" value="Nucleotide_cyclase"/>
</dbReference>
<dbReference type="InterPro" id="IPR000160">
    <property type="entry name" value="GGDEF_dom"/>
</dbReference>
<dbReference type="GO" id="GO:0005886">
    <property type="term" value="C:plasma membrane"/>
    <property type="evidence" value="ECO:0007669"/>
    <property type="project" value="TreeGrafter"/>
</dbReference>
<feature type="domain" description="Response regulatory" evidence="5">
    <location>
        <begin position="4"/>
        <end position="117"/>
    </location>
</feature>
<dbReference type="EC" id="2.7.7.65" evidence="2"/>
<feature type="modified residue" description="4-aspartylphosphate" evidence="4">
    <location>
        <position position="54"/>
    </location>
</feature>
<dbReference type="NCBIfam" id="TIGR00254">
    <property type="entry name" value="GGDEF"/>
    <property type="match status" value="1"/>
</dbReference>
<dbReference type="Gene3D" id="3.40.50.2300">
    <property type="match status" value="2"/>
</dbReference>
<dbReference type="PANTHER" id="PTHR45138:SF9">
    <property type="entry name" value="DIGUANYLATE CYCLASE DGCM-RELATED"/>
    <property type="match status" value="1"/>
</dbReference>
<dbReference type="OrthoDB" id="9812260at2"/>
<dbReference type="CDD" id="cd01949">
    <property type="entry name" value="GGDEF"/>
    <property type="match status" value="1"/>
</dbReference>
<dbReference type="AlphaFoldDB" id="A0A099KRL4"/>
<feature type="domain" description="Response regulatory" evidence="5">
    <location>
        <begin position="125"/>
        <end position="242"/>
    </location>
</feature>
<dbReference type="PROSITE" id="PS50110">
    <property type="entry name" value="RESPONSE_REGULATORY"/>
    <property type="match status" value="2"/>
</dbReference>
<dbReference type="EMBL" id="JQED01000017">
    <property type="protein sequence ID" value="KGJ92522.1"/>
    <property type="molecule type" value="Genomic_DNA"/>
</dbReference>
<dbReference type="PATRIC" id="fig|28229.4.peg.1809"/>
<dbReference type="GO" id="GO:0000160">
    <property type="term" value="P:phosphorelay signal transduction system"/>
    <property type="evidence" value="ECO:0007669"/>
    <property type="project" value="InterPro"/>
</dbReference>
<dbReference type="InterPro" id="IPR011006">
    <property type="entry name" value="CheY-like_superfamily"/>
</dbReference>
<dbReference type="GO" id="GO:1902201">
    <property type="term" value="P:negative regulation of bacterial-type flagellum-dependent cell motility"/>
    <property type="evidence" value="ECO:0007669"/>
    <property type="project" value="TreeGrafter"/>
</dbReference>
<dbReference type="InterPro" id="IPR001789">
    <property type="entry name" value="Sig_transdc_resp-reg_receiver"/>
</dbReference>
<evidence type="ECO:0000256" key="3">
    <source>
        <dbReference type="ARBA" id="ARBA00034247"/>
    </source>
</evidence>
<dbReference type="FunFam" id="3.30.70.270:FF:000001">
    <property type="entry name" value="Diguanylate cyclase domain protein"/>
    <property type="match status" value="1"/>
</dbReference>
<comment type="catalytic activity">
    <reaction evidence="3">
        <text>2 GTP = 3',3'-c-di-GMP + 2 diphosphate</text>
        <dbReference type="Rhea" id="RHEA:24898"/>
        <dbReference type="ChEBI" id="CHEBI:33019"/>
        <dbReference type="ChEBI" id="CHEBI:37565"/>
        <dbReference type="ChEBI" id="CHEBI:58805"/>
        <dbReference type="EC" id="2.7.7.65"/>
    </reaction>
</comment>
<dbReference type="SUPFAM" id="SSF52172">
    <property type="entry name" value="CheY-like"/>
    <property type="match status" value="2"/>
</dbReference>
<dbReference type="Pfam" id="PF00072">
    <property type="entry name" value="Response_reg"/>
    <property type="match status" value="1"/>
</dbReference>
<dbReference type="SUPFAM" id="SSF55073">
    <property type="entry name" value="Nucleotide cyclase"/>
    <property type="match status" value="1"/>
</dbReference>
<dbReference type="Pfam" id="PF00990">
    <property type="entry name" value="GGDEF"/>
    <property type="match status" value="1"/>
</dbReference>
<evidence type="ECO:0000256" key="1">
    <source>
        <dbReference type="ARBA" id="ARBA00001946"/>
    </source>
</evidence>
<protein>
    <recommendedName>
        <fullName evidence="2">diguanylate cyclase</fullName>
        <ecNumber evidence="2">2.7.7.65</ecNumber>
    </recommendedName>
</protein>
<dbReference type="PANTHER" id="PTHR45138">
    <property type="entry name" value="REGULATORY COMPONENTS OF SENSORY TRANSDUCTION SYSTEM"/>
    <property type="match status" value="1"/>
</dbReference>
<dbReference type="SMART" id="SM00448">
    <property type="entry name" value="REC"/>
    <property type="match status" value="2"/>
</dbReference>
<comment type="cofactor">
    <cofactor evidence="1">
        <name>Mg(2+)</name>
        <dbReference type="ChEBI" id="CHEBI:18420"/>
    </cofactor>
</comment>
<dbReference type="Gene3D" id="3.30.70.270">
    <property type="match status" value="1"/>
</dbReference>
<evidence type="ECO:0000313" key="7">
    <source>
        <dbReference type="EMBL" id="KGJ92522.1"/>
    </source>
</evidence>